<dbReference type="AlphaFoldDB" id="A0A1G2M462"/>
<keyword evidence="1" id="KW-0472">Membrane</keyword>
<name>A0A1G2M462_9BACT</name>
<keyword evidence="1" id="KW-1133">Transmembrane helix</keyword>
<dbReference type="EMBL" id="MHRF01000003">
    <property type="protein sequence ID" value="OHA18667.1"/>
    <property type="molecule type" value="Genomic_DNA"/>
</dbReference>
<gene>
    <name evidence="2" type="ORF">A2664_00365</name>
</gene>
<dbReference type="STRING" id="1802301.A2664_00365"/>
<dbReference type="Proteomes" id="UP000178873">
    <property type="component" value="Unassembled WGS sequence"/>
</dbReference>
<evidence type="ECO:0008006" key="4">
    <source>
        <dbReference type="Google" id="ProtNLM"/>
    </source>
</evidence>
<protein>
    <recommendedName>
        <fullName evidence="4">Prepilin-type N-terminal cleavage/methylation domain-containing protein</fullName>
    </recommendedName>
</protein>
<dbReference type="Gene3D" id="3.30.700.10">
    <property type="entry name" value="Glycoprotein, Type 4 Pilin"/>
    <property type="match status" value="1"/>
</dbReference>
<evidence type="ECO:0000313" key="3">
    <source>
        <dbReference type="Proteomes" id="UP000178873"/>
    </source>
</evidence>
<evidence type="ECO:0000256" key="1">
    <source>
        <dbReference type="SAM" id="Phobius"/>
    </source>
</evidence>
<dbReference type="InterPro" id="IPR012902">
    <property type="entry name" value="N_methyl_site"/>
</dbReference>
<reference evidence="2 3" key="1">
    <citation type="journal article" date="2016" name="Nat. Commun.">
        <title>Thousands of microbial genomes shed light on interconnected biogeochemical processes in an aquifer system.</title>
        <authorList>
            <person name="Anantharaman K."/>
            <person name="Brown C.T."/>
            <person name="Hug L.A."/>
            <person name="Sharon I."/>
            <person name="Castelle C.J."/>
            <person name="Probst A.J."/>
            <person name="Thomas B.C."/>
            <person name="Singh A."/>
            <person name="Wilkins M.J."/>
            <person name="Karaoz U."/>
            <person name="Brodie E.L."/>
            <person name="Williams K.H."/>
            <person name="Hubbard S.S."/>
            <person name="Banfield J.F."/>
        </authorList>
    </citation>
    <scope>NUCLEOTIDE SEQUENCE [LARGE SCALE GENOMIC DNA]</scope>
</reference>
<dbReference type="PROSITE" id="PS00409">
    <property type="entry name" value="PROKAR_NTER_METHYL"/>
    <property type="match status" value="1"/>
</dbReference>
<proteinExistence type="predicted"/>
<keyword evidence="1" id="KW-0812">Transmembrane</keyword>
<organism evidence="2 3">
    <name type="scientific">Candidatus Taylorbacteria bacterium RIFCSPHIGHO2_01_FULL_46_22b</name>
    <dbReference type="NCBI Taxonomy" id="1802301"/>
    <lineage>
        <taxon>Bacteria</taxon>
        <taxon>Candidatus Tayloriibacteriota</taxon>
    </lineage>
</organism>
<accession>A0A1G2M462</accession>
<feature type="transmembrane region" description="Helical" evidence="1">
    <location>
        <begin position="12"/>
        <end position="33"/>
    </location>
</feature>
<sequence>MKSKQKHGFTLIEILIVVAILGLLAAIAIPNFVRARAEHIRRDCVGKLLRIEGAKLARGSGTNDGTVTLESLFPNEKPLQCLAGGTYTIGTVTVPVTCSITNGWAPHVIPPPTPAAK</sequence>
<comment type="caution">
    <text evidence="2">The sequence shown here is derived from an EMBL/GenBank/DDBJ whole genome shotgun (WGS) entry which is preliminary data.</text>
</comment>
<evidence type="ECO:0000313" key="2">
    <source>
        <dbReference type="EMBL" id="OHA18667.1"/>
    </source>
</evidence>
<dbReference type="InterPro" id="IPR045584">
    <property type="entry name" value="Pilin-like"/>
</dbReference>
<dbReference type="Pfam" id="PF07963">
    <property type="entry name" value="N_methyl"/>
    <property type="match status" value="1"/>
</dbReference>
<dbReference type="NCBIfam" id="TIGR02532">
    <property type="entry name" value="IV_pilin_GFxxxE"/>
    <property type="match status" value="1"/>
</dbReference>
<dbReference type="SUPFAM" id="SSF54523">
    <property type="entry name" value="Pili subunits"/>
    <property type="match status" value="1"/>
</dbReference>